<protein>
    <submittedName>
        <fullName evidence="2">Family 2 glycosyl transferase</fullName>
    </submittedName>
</protein>
<dbReference type="GO" id="GO:0016740">
    <property type="term" value="F:transferase activity"/>
    <property type="evidence" value="ECO:0007669"/>
    <property type="project" value="UniProtKB-KW"/>
</dbReference>
<sequence>MKIDITIIIPIYKNEHVLNQCLNSLKKALLKSKLSVEYIFIVNDPAFKKTLYIFPKGANIIFNTENLGFAKGINSGAAHAGGNWLLLVNADTVFKPSSLAEVQPYLKSKSTAMIVPKLLNKDGSLQYNLIAEPTLCNLLIEQSYLYKLLPEIFRHPQSDKRLYKHSGEVNFASGCNVFINKKVFKDLGGFDERFFLYFEDTDFCHRLKKTSYKIIYNPGSVMVHLRHQSHGGNFPVDKYTNSLFLYLCKYHSRSYVKLYLIFLLLGQTARYFFLSVTGKLHAKNNDYLKGLFTIRKFLLS</sequence>
<evidence type="ECO:0000313" key="3">
    <source>
        <dbReference type="Proteomes" id="UP000034894"/>
    </source>
</evidence>
<gene>
    <name evidence="2" type="ORF">UV73_C0002G0145</name>
</gene>
<name>A0A0G1FTU7_9BACT</name>
<dbReference type="SUPFAM" id="SSF53448">
    <property type="entry name" value="Nucleotide-diphospho-sugar transferases"/>
    <property type="match status" value="1"/>
</dbReference>
<dbReference type="Proteomes" id="UP000034894">
    <property type="component" value="Unassembled WGS sequence"/>
</dbReference>
<evidence type="ECO:0000259" key="1">
    <source>
        <dbReference type="Pfam" id="PF00535"/>
    </source>
</evidence>
<dbReference type="PANTHER" id="PTHR43179">
    <property type="entry name" value="RHAMNOSYLTRANSFERASE WBBL"/>
    <property type="match status" value="1"/>
</dbReference>
<accession>A0A0G1FTU7</accession>
<dbReference type="Pfam" id="PF00535">
    <property type="entry name" value="Glycos_transf_2"/>
    <property type="match status" value="1"/>
</dbReference>
<reference evidence="2 3" key="1">
    <citation type="journal article" date="2015" name="Nature">
        <title>rRNA introns, odd ribosomes, and small enigmatic genomes across a large radiation of phyla.</title>
        <authorList>
            <person name="Brown C.T."/>
            <person name="Hug L.A."/>
            <person name="Thomas B.C."/>
            <person name="Sharon I."/>
            <person name="Castelle C.J."/>
            <person name="Singh A."/>
            <person name="Wilkins M.J."/>
            <person name="Williams K.H."/>
            <person name="Banfield J.F."/>
        </authorList>
    </citation>
    <scope>NUCLEOTIDE SEQUENCE [LARGE SCALE GENOMIC DNA]</scope>
</reference>
<dbReference type="InterPro" id="IPR001173">
    <property type="entry name" value="Glyco_trans_2-like"/>
</dbReference>
<keyword evidence="2" id="KW-0808">Transferase</keyword>
<dbReference type="Gene3D" id="3.90.550.10">
    <property type="entry name" value="Spore Coat Polysaccharide Biosynthesis Protein SpsA, Chain A"/>
    <property type="match status" value="1"/>
</dbReference>
<evidence type="ECO:0000313" key="2">
    <source>
        <dbReference type="EMBL" id="KKS98431.1"/>
    </source>
</evidence>
<dbReference type="EMBL" id="LCFP01000002">
    <property type="protein sequence ID" value="KKS98431.1"/>
    <property type="molecule type" value="Genomic_DNA"/>
</dbReference>
<dbReference type="InterPro" id="IPR029044">
    <property type="entry name" value="Nucleotide-diphossugar_trans"/>
</dbReference>
<dbReference type="PANTHER" id="PTHR43179:SF7">
    <property type="entry name" value="RHAMNOSYLTRANSFERASE WBBL"/>
    <property type="match status" value="1"/>
</dbReference>
<dbReference type="AlphaFoldDB" id="A0A0G1FTU7"/>
<dbReference type="STRING" id="1618443.UV73_C0002G0145"/>
<organism evidence="2 3">
    <name type="scientific">Candidatus Gottesmanbacteria bacterium GW2011_GWA2_43_14</name>
    <dbReference type="NCBI Taxonomy" id="1618443"/>
    <lineage>
        <taxon>Bacteria</taxon>
        <taxon>Candidatus Gottesmaniibacteriota</taxon>
    </lineage>
</organism>
<feature type="domain" description="Glycosyltransferase 2-like" evidence="1">
    <location>
        <begin position="6"/>
        <end position="187"/>
    </location>
</feature>
<comment type="caution">
    <text evidence="2">The sequence shown here is derived from an EMBL/GenBank/DDBJ whole genome shotgun (WGS) entry which is preliminary data.</text>
</comment>
<proteinExistence type="predicted"/>